<evidence type="ECO:0000256" key="1">
    <source>
        <dbReference type="ARBA" id="ARBA00023015"/>
    </source>
</evidence>
<dbReference type="PRINTS" id="PR00455">
    <property type="entry name" value="HTHTETR"/>
</dbReference>
<keyword evidence="1" id="KW-0805">Transcription regulation</keyword>
<dbReference type="Gene3D" id="1.10.357.10">
    <property type="entry name" value="Tetracycline Repressor, domain 2"/>
    <property type="match status" value="1"/>
</dbReference>
<keyword evidence="7" id="KW-1185">Reference proteome</keyword>
<dbReference type="PROSITE" id="PS50977">
    <property type="entry name" value="HTH_TETR_2"/>
    <property type="match status" value="1"/>
</dbReference>
<dbReference type="InterPro" id="IPR009057">
    <property type="entry name" value="Homeodomain-like_sf"/>
</dbReference>
<dbReference type="InterPro" id="IPR001647">
    <property type="entry name" value="HTH_TetR"/>
</dbReference>
<sequence length="209" mass="22707">MTALEDRPLRADAARNVGRMLRAARDVYGELGPDAPAEAIARRAGVGERTLYRRFPSKADLVRAALEQSVAEDLTPAIQQARRSDDPLRGLAQLLEAAISLGAREHHLLTAAYRAGSLTPDISAELDEALAELARRGQHAGLVRADLVSDDLPRLIAMLHSVLWTMDLGSDGWQRYVALILDAISTGPRRPLPPAAPLRYVPESSGWPL</sequence>
<proteinExistence type="predicted"/>
<dbReference type="PANTHER" id="PTHR30055">
    <property type="entry name" value="HTH-TYPE TRANSCRIPTIONAL REGULATOR RUTR"/>
    <property type="match status" value="1"/>
</dbReference>
<evidence type="ECO:0000256" key="3">
    <source>
        <dbReference type="ARBA" id="ARBA00023163"/>
    </source>
</evidence>
<dbReference type="EMBL" id="MVHE01000041">
    <property type="protein sequence ID" value="ORA16968.1"/>
    <property type="molecule type" value="Genomic_DNA"/>
</dbReference>
<protein>
    <submittedName>
        <fullName evidence="6">TetR family transcriptional regulator</fullName>
    </submittedName>
</protein>
<evidence type="ECO:0000313" key="6">
    <source>
        <dbReference type="EMBL" id="ORA16968.1"/>
    </source>
</evidence>
<evidence type="ECO:0000313" key="7">
    <source>
        <dbReference type="Proteomes" id="UP000192284"/>
    </source>
</evidence>
<dbReference type="Pfam" id="PF00440">
    <property type="entry name" value="TetR_N"/>
    <property type="match status" value="1"/>
</dbReference>
<keyword evidence="3" id="KW-0804">Transcription</keyword>
<feature type="DNA-binding region" description="H-T-H motif" evidence="4">
    <location>
        <begin position="36"/>
        <end position="55"/>
    </location>
</feature>
<dbReference type="Proteomes" id="UP000192284">
    <property type="component" value="Unassembled WGS sequence"/>
</dbReference>
<organism evidence="6 7">
    <name type="scientific">Mycobacterium angelicum</name>
    <dbReference type="NCBI Taxonomy" id="470074"/>
    <lineage>
        <taxon>Bacteria</taxon>
        <taxon>Bacillati</taxon>
        <taxon>Actinomycetota</taxon>
        <taxon>Actinomycetes</taxon>
        <taxon>Mycobacteriales</taxon>
        <taxon>Mycobacteriaceae</taxon>
        <taxon>Mycobacterium</taxon>
    </lineage>
</organism>
<dbReference type="GO" id="GO:0003700">
    <property type="term" value="F:DNA-binding transcription factor activity"/>
    <property type="evidence" value="ECO:0007669"/>
    <property type="project" value="TreeGrafter"/>
</dbReference>
<dbReference type="InterPro" id="IPR050109">
    <property type="entry name" value="HTH-type_TetR-like_transc_reg"/>
</dbReference>
<dbReference type="OrthoDB" id="9795011at2"/>
<evidence type="ECO:0000256" key="4">
    <source>
        <dbReference type="PROSITE-ProRule" id="PRU00335"/>
    </source>
</evidence>
<reference evidence="6 7" key="1">
    <citation type="submission" date="2017-02" db="EMBL/GenBank/DDBJ databases">
        <title>The new phylogeny of genus Mycobacterium.</title>
        <authorList>
            <person name="Tortoli E."/>
            <person name="Trovato A."/>
            <person name="Cirillo D.M."/>
        </authorList>
    </citation>
    <scope>NUCLEOTIDE SEQUENCE [LARGE SCALE GENOMIC DNA]</scope>
    <source>
        <strain evidence="6 7">DSM 45057</strain>
    </source>
</reference>
<dbReference type="GO" id="GO:0000976">
    <property type="term" value="F:transcription cis-regulatory region binding"/>
    <property type="evidence" value="ECO:0007669"/>
    <property type="project" value="TreeGrafter"/>
</dbReference>
<comment type="caution">
    <text evidence="6">The sequence shown here is derived from an EMBL/GenBank/DDBJ whole genome shotgun (WGS) entry which is preliminary data.</text>
</comment>
<feature type="domain" description="HTH tetR-type" evidence="5">
    <location>
        <begin position="14"/>
        <end position="73"/>
    </location>
</feature>
<name>A0A1W9ZJS4_MYCAN</name>
<dbReference type="Pfam" id="PF21597">
    <property type="entry name" value="TetR_C_43"/>
    <property type="match status" value="1"/>
</dbReference>
<dbReference type="InterPro" id="IPR036271">
    <property type="entry name" value="Tet_transcr_reg_TetR-rel_C_sf"/>
</dbReference>
<dbReference type="AlphaFoldDB" id="A0A1W9ZJS4"/>
<dbReference type="PANTHER" id="PTHR30055:SF234">
    <property type="entry name" value="HTH-TYPE TRANSCRIPTIONAL REGULATOR BETI"/>
    <property type="match status" value="1"/>
</dbReference>
<keyword evidence="2 4" id="KW-0238">DNA-binding</keyword>
<evidence type="ECO:0000256" key="2">
    <source>
        <dbReference type="ARBA" id="ARBA00023125"/>
    </source>
</evidence>
<dbReference type="SUPFAM" id="SSF48498">
    <property type="entry name" value="Tetracyclin repressor-like, C-terminal domain"/>
    <property type="match status" value="1"/>
</dbReference>
<evidence type="ECO:0000259" key="5">
    <source>
        <dbReference type="PROSITE" id="PS50977"/>
    </source>
</evidence>
<dbReference type="InterPro" id="IPR049445">
    <property type="entry name" value="TetR_SbtR-like_C"/>
</dbReference>
<accession>A0A1W9ZJS4</accession>
<dbReference type="RefSeq" id="WP_083114866.1">
    <property type="nucleotide sequence ID" value="NZ_JACKTS010000060.1"/>
</dbReference>
<gene>
    <name evidence="6" type="ORF">BST12_20040</name>
</gene>
<dbReference type="SUPFAM" id="SSF46689">
    <property type="entry name" value="Homeodomain-like"/>
    <property type="match status" value="1"/>
</dbReference>